<dbReference type="PANTHER" id="PTHR45431">
    <property type="entry name" value="RHODANESE-LIKE DOMAIN-CONTAINING PROTEIN 15, CHLOROPLASTIC"/>
    <property type="match status" value="1"/>
</dbReference>
<evidence type="ECO:0000313" key="4">
    <source>
        <dbReference type="Proteomes" id="UP001476282"/>
    </source>
</evidence>
<dbReference type="InterPro" id="IPR001763">
    <property type="entry name" value="Rhodanese-like_dom"/>
</dbReference>
<feature type="chain" id="PRO_5046145838" evidence="1">
    <location>
        <begin position="21"/>
        <end position="129"/>
    </location>
</feature>
<protein>
    <submittedName>
        <fullName evidence="3">Thiosulfate sulfurtransferase GlpE</fullName>
    </submittedName>
</protein>
<dbReference type="Pfam" id="PF00581">
    <property type="entry name" value="Rhodanese"/>
    <property type="match status" value="1"/>
</dbReference>
<dbReference type="InterPro" id="IPR036873">
    <property type="entry name" value="Rhodanese-like_dom_sf"/>
</dbReference>
<proteinExistence type="predicted"/>
<dbReference type="SUPFAM" id="SSF52821">
    <property type="entry name" value="Rhodanese/Cell cycle control phosphatase"/>
    <property type="match status" value="1"/>
</dbReference>
<gene>
    <name evidence="3" type="primary">glpE_1</name>
    <name evidence="3" type="ORF">Hsar01_01454</name>
</gene>
<accession>A0ABP9UNG9</accession>
<dbReference type="PROSITE" id="PS51257">
    <property type="entry name" value="PROKAR_LIPOPROTEIN"/>
    <property type="match status" value="1"/>
</dbReference>
<dbReference type="PANTHER" id="PTHR45431:SF3">
    <property type="entry name" value="RHODANESE-LIKE DOMAIN-CONTAINING PROTEIN 15, CHLOROPLASTIC"/>
    <property type="match status" value="1"/>
</dbReference>
<dbReference type="Proteomes" id="UP001476282">
    <property type="component" value="Unassembled WGS sequence"/>
</dbReference>
<dbReference type="InterPro" id="IPR052367">
    <property type="entry name" value="Thiosulfate_ST/Rhodanese-like"/>
</dbReference>
<dbReference type="CDD" id="cd00158">
    <property type="entry name" value="RHOD"/>
    <property type="match status" value="1"/>
</dbReference>
<organism evidence="3 4">
    <name type="scientific">Haloferula sargassicola</name>
    <dbReference type="NCBI Taxonomy" id="490096"/>
    <lineage>
        <taxon>Bacteria</taxon>
        <taxon>Pseudomonadati</taxon>
        <taxon>Verrucomicrobiota</taxon>
        <taxon>Verrucomicrobiia</taxon>
        <taxon>Verrucomicrobiales</taxon>
        <taxon>Verrucomicrobiaceae</taxon>
        <taxon>Haloferula</taxon>
    </lineage>
</organism>
<dbReference type="SMART" id="SM00450">
    <property type="entry name" value="RHOD"/>
    <property type="match status" value="1"/>
</dbReference>
<dbReference type="PROSITE" id="PS50206">
    <property type="entry name" value="RHODANESE_3"/>
    <property type="match status" value="1"/>
</dbReference>
<feature type="domain" description="Rhodanese" evidence="2">
    <location>
        <begin position="37"/>
        <end position="128"/>
    </location>
</feature>
<dbReference type="RefSeq" id="WP_353566385.1">
    <property type="nucleotide sequence ID" value="NZ_BAABRI010000007.1"/>
</dbReference>
<name>A0ABP9UNG9_9BACT</name>
<keyword evidence="4" id="KW-1185">Reference proteome</keyword>
<dbReference type="Gene3D" id="3.40.250.10">
    <property type="entry name" value="Rhodanese-like domain"/>
    <property type="match status" value="1"/>
</dbReference>
<reference evidence="3 4" key="1">
    <citation type="submission" date="2024-02" db="EMBL/GenBank/DDBJ databases">
        <title>Haloferula sargassicola NBRC 104335.</title>
        <authorList>
            <person name="Ichikawa N."/>
            <person name="Katano-Makiyama Y."/>
            <person name="Hidaka K."/>
        </authorList>
    </citation>
    <scope>NUCLEOTIDE SEQUENCE [LARGE SCALE GENOMIC DNA]</scope>
    <source>
        <strain evidence="3 4">NBRC 104335</strain>
    </source>
</reference>
<evidence type="ECO:0000256" key="1">
    <source>
        <dbReference type="SAM" id="SignalP"/>
    </source>
</evidence>
<evidence type="ECO:0000259" key="2">
    <source>
        <dbReference type="PROSITE" id="PS50206"/>
    </source>
</evidence>
<dbReference type="EMBL" id="BAABRI010000007">
    <property type="protein sequence ID" value="GAA5482237.1"/>
    <property type="molecule type" value="Genomic_DNA"/>
</dbReference>
<keyword evidence="1" id="KW-0732">Signal</keyword>
<sequence length="129" mass="13773">MKLATLLVSPFLLVACSVPANGPVVEKVSTSVAQQQVNEGAQLLDVRTKAEWDEGHLEDAVRLDVKEPGFAEKTAAALDESKPVVVYCRSGHRSAQAASILAEEGFTTVYDMRGGITSWTADGKPVTKD</sequence>
<evidence type="ECO:0000313" key="3">
    <source>
        <dbReference type="EMBL" id="GAA5482237.1"/>
    </source>
</evidence>
<feature type="signal peptide" evidence="1">
    <location>
        <begin position="1"/>
        <end position="20"/>
    </location>
</feature>
<comment type="caution">
    <text evidence="3">The sequence shown here is derived from an EMBL/GenBank/DDBJ whole genome shotgun (WGS) entry which is preliminary data.</text>
</comment>